<accession>A0A834XAU9</accession>
<keyword evidence="4 13" id="KW-0808">Transferase</keyword>
<dbReference type="Proteomes" id="UP000634136">
    <property type="component" value="Unassembled WGS sequence"/>
</dbReference>
<dbReference type="GO" id="GO:0003827">
    <property type="term" value="F:alpha-1,3-mannosylglycoprotein 2-beta-N-acetylglucosaminyltransferase activity"/>
    <property type="evidence" value="ECO:0007669"/>
    <property type="project" value="UniProtKB-UniRule"/>
</dbReference>
<protein>
    <recommendedName>
        <fullName evidence="12">Alpha-1,3-mannosyl-glycoprotein 2-beta-N-acetylglucosaminyltransferase</fullName>
        <shortName evidence="12">GNT-I</shortName>
        <shortName evidence="12">GlcNAc-T I</shortName>
        <ecNumber evidence="12">2.4.1.101</ecNumber>
    </recommendedName>
    <alternativeName>
        <fullName evidence="12">N-glycosyl-oligosaccharide-glycoprotein N-acetylglucosaminyltransferase I</fullName>
    </alternativeName>
</protein>
<evidence type="ECO:0000256" key="3">
    <source>
        <dbReference type="ARBA" id="ARBA00022676"/>
    </source>
</evidence>
<comment type="similarity">
    <text evidence="12">Belongs to the glycosyltransferase 13 family.</text>
</comment>
<comment type="subcellular location">
    <subcellularLocation>
        <location evidence="1 12">Golgi apparatus membrane</location>
        <topology evidence="1 12">Single-pass type II membrane protein</topology>
    </subcellularLocation>
</comment>
<keyword evidence="3 12" id="KW-0328">Glycosyltransferase</keyword>
<name>A0A834XAU9_9FABA</name>
<evidence type="ECO:0000256" key="11">
    <source>
        <dbReference type="ARBA" id="ARBA00023211"/>
    </source>
</evidence>
<dbReference type="AlphaFoldDB" id="A0A834XAU9"/>
<dbReference type="GO" id="GO:0000139">
    <property type="term" value="C:Golgi membrane"/>
    <property type="evidence" value="ECO:0007669"/>
    <property type="project" value="UniProtKB-SubCell"/>
</dbReference>
<evidence type="ECO:0000313" key="14">
    <source>
        <dbReference type="Proteomes" id="UP000634136"/>
    </source>
</evidence>
<evidence type="ECO:0000256" key="1">
    <source>
        <dbReference type="ARBA" id="ARBA00004323"/>
    </source>
</evidence>
<keyword evidence="5" id="KW-0812">Transmembrane</keyword>
<comment type="pathway">
    <text evidence="2 12">Protein modification; protein glycosylation.</text>
</comment>
<keyword evidence="14" id="KW-1185">Reference proteome</keyword>
<sequence length="100" mass="11229">MEANRMSLHSISDDMEIAPDFFDYFDATSKILDKDNHYPCHRNAQLSILPEPSLQHLSTPLCAGQRFMDQNRVVFRAFASIDLTISTVALPIRSLAGTDS</sequence>
<dbReference type="UniPathway" id="UPA00378"/>
<keyword evidence="10" id="KW-0472">Membrane</keyword>
<keyword evidence="8" id="KW-1133">Transmembrane helix</keyword>
<dbReference type="EMBL" id="JAAIUW010000002">
    <property type="protein sequence ID" value="KAF7841539.1"/>
    <property type="molecule type" value="Genomic_DNA"/>
</dbReference>
<evidence type="ECO:0000256" key="12">
    <source>
        <dbReference type="RuleBase" id="RU368119"/>
    </source>
</evidence>
<evidence type="ECO:0000256" key="2">
    <source>
        <dbReference type="ARBA" id="ARBA00004922"/>
    </source>
</evidence>
<evidence type="ECO:0000256" key="10">
    <source>
        <dbReference type="ARBA" id="ARBA00023136"/>
    </source>
</evidence>
<gene>
    <name evidence="13" type="ORF">G2W53_003837</name>
</gene>
<comment type="function">
    <text evidence="12">Initiates complex N-linked carbohydrate formation. Essential for the conversion of high-mannose to hybrid and complex N-glycans.</text>
</comment>
<evidence type="ECO:0000256" key="4">
    <source>
        <dbReference type="ARBA" id="ARBA00022679"/>
    </source>
</evidence>
<proteinExistence type="inferred from homology"/>
<comment type="cofactor">
    <cofactor evidence="12">
        <name>Mn(2+)</name>
        <dbReference type="ChEBI" id="CHEBI:29035"/>
    </cofactor>
    <text evidence="12">The cofactor is mostly bound to the substrate.</text>
</comment>
<keyword evidence="6 12" id="KW-0479">Metal-binding</keyword>
<reference evidence="13" key="1">
    <citation type="submission" date="2020-09" db="EMBL/GenBank/DDBJ databases">
        <title>Genome-Enabled Discovery of Anthraquinone Biosynthesis in Senna tora.</title>
        <authorList>
            <person name="Kang S.-H."/>
            <person name="Pandey R.P."/>
            <person name="Lee C.-M."/>
            <person name="Sim J.-S."/>
            <person name="Jeong J.-T."/>
            <person name="Choi B.-S."/>
            <person name="Jung M."/>
            <person name="Ginzburg D."/>
            <person name="Zhao K."/>
            <person name="Won S.Y."/>
            <person name="Oh T.-J."/>
            <person name="Yu Y."/>
            <person name="Kim N.-H."/>
            <person name="Lee O.R."/>
            <person name="Lee T.-H."/>
            <person name="Bashyal P."/>
            <person name="Kim T.-S."/>
            <person name="Lee W.-H."/>
            <person name="Kawkins C."/>
            <person name="Kim C.-K."/>
            <person name="Kim J.S."/>
            <person name="Ahn B.O."/>
            <person name="Rhee S.Y."/>
            <person name="Sohng J.K."/>
        </authorList>
    </citation>
    <scope>NUCLEOTIDE SEQUENCE</scope>
    <source>
        <tissue evidence="13">Leaf</tissue>
    </source>
</reference>
<evidence type="ECO:0000256" key="6">
    <source>
        <dbReference type="ARBA" id="ARBA00022723"/>
    </source>
</evidence>
<evidence type="ECO:0000256" key="8">
    <source>
        <dbReference type="ARBA" id="ARBA00022989"/>
    </source>
</evidence>
<dbReference type="GO" id="GO:0030145">
    <property type="term" value="F:manganese ion binding"/>
    <property type="evidence" value="ECO:0007669"/>
    <property type="project" value="UniProtKB-UniRule"/>
</dbReference>
<keyword evidence="11 12" id="KW-0464">Manganese</keyword>
<comment type="catalytic activity">
    <reaction evidence="12">
        <text>N(4)-(alpha-D-Man-(1-&gt;3)-[alpha-D-Man-(1-&gt;3)-[alpha-D-Man-(1-&gt;6)]-alpha-D-Man-(1-&gt;6)]-beta-D-Man-(1-&gt;4)-beta-D-GlcNAc-(1-&gt;4)-beta-D-GlcNAc)-L-asparaginyl-[protein] (N-glucan mannose isomer 5A1,2) + UDP-N-acetyl-alpha-D-glucosamine = N(4)-{beta-D-GlcNAc-(1-&gt;2)-alpha-D-Man-(1-&gt;3)-[alpha-D-Man-(1-&gt;3)-[alpha-D-Man-(1-&gt;6)]-alpha-D-Man-(1-&gt;6)]-beta-D-Man-(1-&gt;4)-beta-D-GlcNAc-(1-&gt;4)-beta-D-GlcNAc}-L-asparaginyl-[protein] + UDP + H(+)</text>
        <dbReference type="Rhea" id="RHEA:11456"/>
        <dbReference type="Rhea" id="RHEA-COMP:14367"/>
        <dbReference type="Rhea" id="RHEA-COMP:14368"/>
        <dbReference type="ChEBI" id="CHEBI:15378"/>
        <dbReference type="ChEBI" id="CHEBI:57705"/>
        <dbReference type="ChEBI" id="CHEBI:58223"/>
        <dbReference type="ChEBI" id="CHEBI:59087"/>
        <dbReference type="ChEBI" id="CHEBI:60625"/>
        <dbReference type="EC" id="2.4.1.101"/>
    </reaction>
</comment>
<comment type="caution">
    <text evidence="13">The sequence shown here is derived from an EMBL/GenBank/DDBJ whole genome shotgun (WGS) entry which is preliminary data.</text>
</comment>
<dbReference type="InterPro" id="IPR004139">
    <property type="entry name" value="Glyco_trans_13"/>
</dbReference>
<evidence type="ECO:0000313" key="13">
    <source>
        <dbReference type="EMBL" id="KAF7841539.1"/>
    </source>
</evidence>
<evidence type="ECO:0000256" key="9">
    <source>
        <dbReference type="ARBA" id="ARBA00023034"/>
    </source>
</evidence>
<dbReference type="EC" id="2.4.1.101" evidence="12"/>
<dbReference type="OrthoDB" id="440755at2759"/>
<organism evidence="13 14">
    <name type="scientific">Senna tora</name>
    <dbReference type="NCBI Taxonomy" id="362788"/>
    <lineage>
        <taxon>Eukaryota</taxon>
        <taxon>Viridiplantae</taxon>
        <taxon>Streptophyta</taxon>
        <taxon>Embryophyta</taxon>
        <taxon>Tracheophyta</taxon>
        <taxon>Spermatophyta</taxon>
        <taxon>Magnoliopsida</taxon>
        <taxon>eudicotyledons</taxon>
        <taxon>Gunneridae</taxon>
        <taxon>Pentapetalae</taxon>
        <taxon>rosids</taxon>
        <taxon>fabids</taxon>
        <taxon>Fabales</taxon>
        <taxon>Fabaceae</taxon>
        <taxon>Caesalpinioideae</taxon>
        <taxon>Cassia clade</taxon>
        <taxon>Senna</taxon>
    </lineage>
</organism>
<evidence type="ECO:0000256" key="5">
    <source>
        <dbReference type="ARBA" id="ARBA00022692"/>
    </source>
</evidence>
<dbReference type="Pfam" id="PF03071">
    <property type="entry name" value="GNT-I"/>
    <property type="match status" value="1"/>
</dbReference>
<keyword evidence="7 12" id="KW-0735">Signal-anchor</keyword>
<evidence type="ECO:0000256" key="7">
    <source>
        <dbReference type="ARBA" id="ARBA00022968"/>
    </source>
</evidence>
<keyword evidence="9 12" id="KW-0333">Golgi apparatus</keyword>